<name>A0A4P9ZM79_9FUNG</name>
<feature type="active site" description="Proton donor" evidence="2">
    <location>
        <position position="51"/>
    </location>
</feature>
<evidence type="ECO:0000259" key="5">
    <source>
        <dbReference type="Pfam" id="PF00248"/>
    </source>
</evidence>
<dbReference type="PANTHER" id="PTHR11732">
    <property type="entry name" value="ALDO/KETO REDUCTASE"/>
    <property type="match status" value="1"/>
</dbReference>
<dbReference type="STRING" id="215637.A0A4P9ZM79"/>
<organism evidence="6 7">
    <name type="scientific">Dimargaris cristalligena</name>
    <dbReference type="NCBI Taxonomy" id="215637"/>
    <lineage>
        <taxon>Eukaryota</taxon>
        <taxon>Fungi</taxon>
        <taxon>Fungi incertae sedis</taxon>
        <taxon>Zoopagomycota</taxon>
        <taxon>Kickxellomycotina</taxon>
        <taxon>Dimargaritomycetes</taxon>
        <taxon>Dimargaritales</taxon>
        <taxon>Dimargaritaceae</taxon>
        <taxon>Dimargaris</taxon>
    </lineage>
</organism>
<dbReference type="PRINTS" id="PR00069">
    <property type="entry name" value="ALDKETRDTASE"/>
</dbReference>
<feature type="binding site" evidence="3">
    <location>
        <position position="109"/>
    </location>
    <ligand>
        <name>substrate</name>
    </ligand>
</feature>
<feature type="site" description="Lowers pKa of active site Tyr" evidence="4">
    <location>
        <position position="76"/>
    </location>
</feature>
<sequence>MASGRTFKLNSGSEIPALGLGTARAKENAVREAVEVAYRAGYRHFDCAALYANQDEVGEAFRNLSIDRPNTWVTSKLWNTEHRPEDVGPACDATLRQLGLDYLDLYLIHWPVAFRRDGTKFCTSLKDSEGTPIRDETVSMVDTWKAMEKLVQAGKVRHIGVSNFNIPQLEYLQSIASIPPAVNQVEIHPYCQNRKLLEYCRANGIHLTAYCPLGSIGKPSVLDDPAIQAVAQETNRSPAEVCLAWGIQRGYSVIPKSVTPMRIRDNFQDDLRLTDSQMKRISDIDHTVRACDGRICYVQEVPDH</sequence>
<reference evidence="7" key="1">
    <citation type="journal article" date="2018" name="Nat. Microbiol.">
        <title>Leveraging single-cell genomics to expand the fungal tree of life.</title>
        <authorList>
            <person name="Ahrendt S.R."/>
            <person name="Quandt C.A."/>
            <person name="Ciobanu D."/>
            <person name="Clum A."/>
            <person name="Salamov A."/>
            <person name="Andreopoulos B."/>
            <person name="Cheng J.F."/>
            <person name="Woyke T."/>
            <person name="Pelin A."/>
            <person name="Henrissat B."/>
            <person name="Reynolds N.K."/>
            <person name="Benny G.L."/>
            <person name="Smith M.E."/>
            <person name="James T.Y."/>
            <person name="Grigoriev I.V."/>
        </authorList>
    </citation>
    <scope>NUCLEOTIDE SEQUENCE [LARGE SCALE GENOMIC DNA]</scope>
    <source>
        <strain evidence="7">RSA 468</strain>
    </source>
</reference>
<evidence type="ECO:0000256" key="1">
    <source>
        <dbReference type="ARBA" id="ARBA00023002"/>
    </source>
</evidence>
<dbReference type="Gene3D" id="3.20.20.100">
    <property type="entry name" value="NADP-dependent oxidoreductase domain"/>
    <property type="match status" value="1"/>
</dbReference>
<dbReference type="CDD" id="cd19071">
    <property type="entry name" value="AKR_AKR1-5-like"/>
    <property type="match status" value="1"/>
</dbReference>
<gene>
    <name evidence="6" type="ORF">BJ085DRAFT_41816</name>
</gene>
<dbReference type="PIRSF" id="PIRSF000097">
    <property type="entry name" value="AKR"/>
    <property type="match status" value="1"/>
</dbReference>
<keyword evidence="1" id="KW-0560">Oxidoreductase</keyword>
<dbReference type="FunFam" id="3.20.20.100:FF:000002">
    <property type="entry name" value="2,5-diketo-D-gluconic acid reductase A"/>
    <property type="match status" value="1"/>
</dbReference>
<dbReference type="Pfam" id="PF00248">
    <property type="entry name" value="Aldo_ket_red"/>
    <property type="match status" value="1"/>
</dbReference>
<keyword evidence="7" id="KW-1185">Reference proteome</keyword>
<dbReference type="AlphaFoldDB" id="A0A4P9ZM79"/>
<dbReference type="Proteomes" id="UP000268162">
    <property type="component" value="Unassembled WGS sequence"/>
</dbReference>
<dbReference type="PROSITE" id="PS00062">
    <property type="entry name" value="ALDOKETO_REDUCTASE_2"/>
    <property type="match status" value="1"/>
</dbReference>
<dbReference type="InterPro" id="IPR023210">
    <property type="entry name" value="NADP_OxRdtase_dom"/>
</dbReference>
<evidence type="ECO:0000256" key="4">
    <source>
        <dbReference type="PIRSR" id="PIRSR000097-3"/>
    </source>
</evidence>
<dbReference type="InterPro" id="IPR020471">
    <property type="entry name" value="AKR"/>
</dbReference>
<dbReference type="EMBL" id="ML003271">
    <property type="protein sequence ID" value="RKP34283.1"/>
    <property type="molecule type" value="Genomic_DNA"/>
</dbReference>
<proteinExistence type="predicted"/>
<dbReference type="InterPro" id="IPR018170">
    <property type="entry name" value="Aldo/ket_reductase_CS"/>
</dbReference>
<evidence type="ECO:0000313" key="7">
    <source>
        <dbReference type="Proteomes" id="UP000268162"/>
    </source>
</evidence>
<dbReference type="InterPro" id="IPR036812">
    <property type="entry name" value="NAD(P)_OxRdtase_dom_sf"/>
</dbReference>
<evidence type="ECO:0000256" key="3">
    <source>
        <dbReference type="PIRSR" id="PIRSR000097-2"/>
    </source>
</evidence>
<evidence type="ECO:0000313" key="6">
    <source>
        <dbReference type="EMBL" id="RKP34283.1"/>
    </source>
</evidence>
<accession>A0A4P9ZM79</accession>
<protein>
    <submittedName>
        <fullName evidence="6">NADP-dependent oxidoreductase domain-containing protein</fullName>
    </submittedName>
</protein>
<evidence type="ECO:0000256" key="2">
    <source>
        <dbReference type="PIRSR" id="PIRSR000097-1"/>
    </source>
</evidence>
<dbReference type="SUPFAM" id="SSF51430">
    <property type="entry name" value="NAD(P)-linked oxidoreductase"/>
    <property type="match status" value="1"/>
</dbReference>
<feature type="domain" description="NADP-dependent oxidoreductase" evidence="5">
    <location>
        <begin position="18"/>
        <end position="285"/>
    </location>
</feature>
<dbReference type="PROSITE" id="PS00798">
    <property type="entry name" value="ALDOKETO_REDUCTASE_1"/>
    <property type="match status" value="1"/>
</dbReference>
<dbReference type="GO" id="GO:0016616">
    <property type="term" value="F:oxidoreductase activity, acting on the CH-OH group of donors, NAD or NADP as acceptor"/>
    <property type="evidence" value="ECO:0007669"/>
    <property type="project" value="UniProtKB-ARBA"/>
</dbReference>